<evidence type="ECO:0000256" key="6">
    <source>
        <dbReference type="ARBA" id="ARBA00023242"/>
    </source>
</evidence>
<dbReference type="SUPFAM" id="SSF54236">
    <property type="entry name" value="Ubiquitin-like"/>
    <property type="match status" value="1"/>
</dbReference>
<dbReference type="PANTHER" id="PTHR15316">
    <property type="entry name" value="SPLICEOSOME ASSOCIATED PROTEIN 114/SWAP SPLICING FACTOR-RELATED"/>
    <property type="match status" value="1"/>
</dbReference>
<feature type="region of interest" description="Disordered" evidence="7">
    <location>
        <begin position="308"/>
        <end position="334"/>
    </location>
</feature>
<dbReference type="Gene3D" id="3.10.20.90">
    <property type="entry name" value="Phosphatidylinositol 3-kinase Catalytic Subunit, Chain A, domain 1"/>
    <property type="match status" value="1"/>
</dbReference>
<feature type="domain" description="SURP motif" evidence="9">
    <location>
        <begin position="144"/>
        <end position="186"/>
    </location>
</feature>
<dbReference type="InterPro" id="IPR035967">
    <property type="entry name" value="SWAP/Surp_sf"/>
</dbReference>
<organism evidence="10 11">
    <name type="scientific">Loa loa</name>
    <name type="common">Eye worm</name>
    <name type="synonym">Filaria loa</name>
    <dbReference type="NCBI Taxonomy" id="7209"/>
    <lineage>
        <taxon>Eukaryota</taxon>
        <taxon>Metazoa</taxon>
        <taxon>Ecdysozoa</taxon>
        <taxon>Nematoda</taxon>
        <taxon>Chromadorea</taxon>
        <taxon>Rhabditida</taxon>
        <taxon>Spirurina</taxon>
        <taxon>Spiruromorpha</taxon>
        <taxon>Filarioidea</taxon>
        <taxon>Onchocercidae</taxon>
        <taxon>Loa</taxon>
    </lineage>
</organism>
<dbReference type="PANTHER" id="PTHR15316:SF1">
    <property type="entry name" value="SPLICING FACTOR 3A SUBUNIT 1"/>
    <property type="match status" value="1"/>
</dbReference>
<dbReference type="PROSITE" id="PS50128">
    <property type="entry name" value="SURP"/>
    <property type="match status" value="2"/>
</dbReference>
<dbReference type="CDD" id="cd01800">
    <property type="entry name" value="Ubl_SF3a120"/>
    <property type="match status" value="1"/>
</dbReference>
<feature type="region of interest" description="Disordered" evidence="7">
    <location>
        <begin position="556"/>
        <end position="589"/>
    </location>
</feature>
<dbReference type="InterPro" id="IPR045146">
    <property type="entry name" value="SF3A1"/>
</dbReference>
<evidence type="ECO:0000313" key="11">
    <source>
        <dbReference type="WBParaSite" id="EN70_10477"/>
    </source>
</evidence>
<accession>A0A1I7V6P9</accession>
<dbReference type="GO" id="GO:0005686">
    <property type="term" value="C:U2 snRNP"/>
    <property type="evidence" value="ECO:0007669"/>
    <property type="project" value="TreeGrafter"/>
</dbReference>
<dbReference type="WBParaSite" id="EN70_10477">
    <property type="protein sequence ID" value="EN70_10477"/>
    <property type="gene ID" value="EN70_10477"/>
</dbReference>
<dbReference type="GO" id="GO:0071004">
    <property type="term" value="C:U2-type prespliceosome"/>
    <property type="evidence" value="ECO:0007669"/>
    <property type="project" value="TreeGrafter"/>
</dbReference>
<keyword evidence="10" id="KW-1185">Reference proteome</keyword>
<dbReference type="Pfam" id="PF12230">
    <property type="entry name" value="PRP21_like_P"/>
    <property type="match status" value="1"/>
</dbReference>
<feature type="compositionally biased region" description="Pro residues" evidence="7">
    <location>
        <begin position="562"/>
        <end position="585"/>
    </location>
</feature>
<evidence type="ECO:0000259" key="8">
    <source>
        <dbReference type="PROSITE" id="PS50053"/>
    </source>
</evidence>
<keyword evidence="4" id="KW-0677">Repeat</keyword>
<evidence type="ECO:0000259" key="9">
    <source>
        <dbReference type="PROSITE" id="PS50128"/>
    </source>
</evidence>
<dbReference type="GO" id="GO:0000381">
    <property type="term" value="P:regulation of alternative mRNA splicing, via spliceosome"/>
    <property type="evidence" value="ECO:0007669"/>
    <property type="project" value="TreeGrafter"/>
</dbReference>
<dbReference type="InterPro" id="IPR029071">
    <property type="entry name" value="Ubiquitin-like_domsf"/>
</dbReference>
<dbReference type="InterPro" id="IPR035563">
    <property type="entry name" value="SF3As1_ubi"/>
</dbReference>
<keyword evidence="3" id="KW-0747">Spliceosome</keyword>
<dbReference type="Pfam" id="PF00240">
    <property type="entry name" value="ubiquitin"/>
    <property type="match status" value="1"/>
</dbReference>
<dbReference type="PROSITE" id="PS50053">
    <property type="entry name" value="UBIQUITIN_2"/>
    <property type="match status" value="1"/>
</dbReference>
<dbReference type="Gene3D" id="1.10.10.790">
    <property type="entry name" value="Surp module"/>
    <property type="match status" value="2"/>
</dbReference>
<name>A0A1I7V6P9_LOALO</name>
<evidence type="ECO:0000313" key="10">
    <source>
        <dbReference type="Proteomes" id="UP000095285"/>
    </source>
</evidence>
<dbReference type="eggNOG" id="KOG0007">
    <property type="taxonomic scope" value="Eukaryota"/>
</dbReference>
<dbReference type="STRING" id="7209.A0A1I7V6P9"/>
<evidence type="ECO:0000256" key="2">
    <source>
        <dbReference type="ARBA" id="ARBA00022664"/>
    </source>
</evidence>
<reference evidence="11" key="2">
    <citation type="submission" date="2016-11" db="UniProtKB">
        <authorList>
            <consortium name="WormBaseParasite"/>
        </authorList>
    </citation>
    <scope>IDENTIFICATION</scope>
</reference>
<dbReference type="InterPro" id="IPR022030">
    <property type="entry name" value="SF3A1_dom"/>
</dbReference>
<evidence type="ECO:0000256" key="3">
    <source>
        <dbReference type="ARBA" id="ARBA00022728"/>
    </source>
</evidence>
<dbReference type="GO" id="GO:0071013">
    <property type="term" value="C:catalytic step 2 spliceosome"/>
    <property type="evidence" value="ECO:0007669"/>
    <property type="project" value="TreeGrafter"/>
</dbReference>
<feature type="compositionally biased region" description="Basic and acidic residues" evidence="7">
    <location>
        <begin position="403"/>
        <end position="415"/>
    </location>
</feature>
<keyword evidence="2" id="KW-0507">mRNA processing</keyword>
<evidence type="ECO:0000256" key="7">
    <source>
        <dbReference type="SAM" id="MobiDB-lite"/>
    </source>
</evidence>
<dbReference type="InterPro" id="IPR000061">
    <property type="entry name" value="Surp"/>
</dbReference>
<keyword evidence="6" id="KW-0539">Nucleus</keyword>
<reference evidence="10" key="1">
    <citation type="submission" date="2012-04" db="EMBL/GenBank/DDBJ databases">
        <title>The Genome Sequence of Loa loa.</title>
        <authorList>
            <consortium name="The Broad Institute Genome Sequencing Platform"/>
            <consortium name="Broad Institute Genome Sequencing Center for Infectious Disease"/>
            <person name="Nutman T.B."/>
            <person name="Fink D.L."/>
            <person name="Russ C."/>
            <person name="Young S."/>
            <person name="Zeng Q."/>
            <person name="Gargeya S."/>
            <person name="Alvarado L."/>
            <person name="Berlin A."/>
            <person name="Chapman S.B."/>
            <person name="Chen Z."/>
            <person name="Freedman E."/>
            <person name="Gellesch M."/>
            <person name="Goldberg J."/>
            <person name="Griggs A."/>
            <person name="Gujja S."/>
            <person name="Heilman E.R."/>
            <person name="Heiman D."/>
            <person name="Howarth C."/>
            <person name="Mehta T."/>
            <person name="Neiman D."/>
            <person name="Pearson M."/>
            <person name="Roberts A."/>
            <person name="Saif S."/>
            <person name="Shea T."/>
            <person name="Shenoy N."/>
            <person name="Sisk P."/>
            <person name="Stolte C."/>
            <person name="Sykes S."/>
            <person name="White J."/>
            <person name="Yandava C."/>
            <person name="Haas B."/>
            <person name="Henn M.R."/>
            <person name="Nusbaum C."/>
            <person name="Birren B."/>
        </authorList>
    </citation>
    <scope>NUCLEOTIDE SEQUENCE [LARGE SCALE GENOMIC DNA]</scope>
</reference>
<dbReference type="Proteomes" id="UP000095285">
    <property type="component" value="Unassembled WGS sequence"/>
</dbReference>
<feature type="domain" description="SURP motif" evidence="9">
    <location>
        <begin position="42"/>
        <end position="84"/>
    </location>
</feature>
<feature type="region of interest" description="Disordered" evidence="7">
    <location>
        <begin position="402"/>
        <end position="426"/>
    </location>
</feature>
<dbReference type="Pfam" id="PF01805">
    <property type="entry name" value="Surp"/>
    <property type="match status" value="2"/>
</dbReference>
<feature type="compositionally biased region" description="Low complexity" evidence="7">
    <location>
        <begin position="322"/>
        <end position="331"/>
    </location>
</feature>
<dbReference type="AlphaFoldDB" id="A0A1I7V6P9"/>
<evidence type="ECO:0000256" key="4">
    <source>
        <dbReference type="ARBA" id="ARBA00022737"/>
    </source>
</evidence>
<dbReference type="FunFam" id="1.10.10.790:FF:000001">
    <property type="entry name" value="Splicing factor 3a, subunit 1"/>
    <property type="match status" value="1"/>
</dbReference>
<comment type="subcellular location">
    <subcellularLocation>
        <location evidence="1">Nucleus</location>
    </subcellularLocation>
</comment>
<dbReference type="FunFam" id="1.10.10.790:FF:000002">
    <property type="entry name" value="Splicing factor 3A subunit 1"/>
    <property type="match status" value="1"/>
</dbReference>
<dbReference type="SUPFAM" id="SSF109905">
    <property type="entry name" value="Surp module (SWAP domain)"/>
    <property type="match status" value="2"/>
</dbReference>
<evidence type="ECO:0000256" key="1">
    <source>
        <dbReference type="ARBA" id="ARBA00004123"/>
    </source>
</evidence>
<feature type="domain" description="Ubiquitin-like" evidence="8">
    <location>
        <begin position="708"/>
        <end position="793"/>
    </location>
</feature>
<dbReference type="GO" id="GO:0045292">
    <property type="term" value="P:mRNA cis splicing, via spliceosome"/>
    <property type="evidence" value="ECO:0007669"/>
    <property type="project" value="InterPro"/>
</dbReference>
<protein>
    <submittedName>
        <fullName evidence="11">Splicing factor 3a</fullName>
    </submittedName>
</protein>
<dbReference type="GO" id="GO:0003723">
    <property type="term" value="F:RNA binding"/>
    <property type="evidence" value="ECO:0007669"/>
    <property type="project" value="InterPro"/>
</dbReference>
<dbReference type="InterPro" id="IPR000626">
    <property type="entry name" value="Ubiquitin-like_dom"/>
</dbReference>
<proteinExistence type="predicted"/>
<dbReference type="SMART" id="SM00648">
    <property type="entry name" value="SWAP"/>
    <property type="match status" value="2"/>
</dbReference>
<evidence type="ECO:0000256" key="5">
    <source>
        <dbReference type="ARBA" id="ARBA00023187"/>
    </source>
</evidence>
<sequence>MPPMPPVVMVSNREEDSVNTEPSMSGRQVIGIIYPPPDIRTIVDKTAAFVARNGIDFENKIREKETANPRFSFLSATDPYNAYYQHKVVEFRDGKTTEPSVPRPQIPEAVKEHVKQAEFVPRNPPPPFEFDADPATINAFDLDLIKLTALFVARNGRQFLTSLMNRESRNYQFDFLKPQHSNFNYFTKLVEQYTKIIVPAKNIVEDLKAEEDNTKKILEDVRYRVGWEKYQRAQKEKEDAEIERERVAYAQIDWHDFVVVQTVDFPINDTATLPPFCTPKDVGARILMQQRQEAAAKAAAEQAVEMDVESDSDEEHQEIRNEVTNGEVENGNADHEKKAPYEVTQPMPAPPSEDTVVIRDYDPKKSIAARKAADKWIISPLTGERIPADKLQEHMRYNTVDSQYKEQRERELSDRNEEEPVYAPGADISTNIGKFAERRTDIFGHGAEQTIIGKKLGEEEEAPRGPDPKLIWDGQQSTIDQTTKLAQQSVTLDQQINEIHKQHGYIADPSKERIGPGAVPPPPVQTVPPPTTTVAPAVVATTISAVTTATATSTTTPITVVPKPPVPTTRPPVPPPQTAPTPVPPTQTVRSPVIPQIPIRPPPPGFPAIPFPGAPMPMPPMPMPVMRPPIGVPMIPVPVIPQTPLAVRPTAPIAAPIPPPATSTAPVVDTNAANNAPVGEGPPPAKKARTEDELESEDVWLTKVTGSITVSVQIPSTAPNPDWKLDGRRLSVSMDIAAPVSTLKSFVQDETGLPCSKQKLSYEGLFLKDACTLAYYNMNTGAVVQLLIKERGELTFHYIATDVALRHGKIPSEQFSELSIQFEQTIPA</sequence>
<keyword evidence="5" id="KW-0508">mRNA splicing</keyword>
<dbReference type="SMART" id="SM00213">
    <property type="entry name" value="UBQ"/>
    <property type="match status" value="1"/>
</dbReference>